<sequence>AGAVVLARMGKARRCFPRGAGFWGALAVEGSGSGQGFCFCPGGERDGSGKRRDGNVQRESGIAPQSQKDLRGEQGTTRNPSRCSGGSGKAGNPPSLGLERKEGFCFLGFTHRGTISGLKSSGSRVPLSRGIPGRRDSVF</sequence>
<name>A0A8C5TG72_9PASS</name>
<feature type="compositionally biased region" description="Polar residues" evidence="1">
    <location>
        <begin position="74"/>
        <end position="84"/>
    </location>
</feature>
<feature type="compositionally biased region" description="Basic and acidic residues" evidence="1">
    <location>
        <begin position="43"/>
        <end position="56"/>
    </location>
</feature>
<accession>A0A8C5TG72</accession>
<protein>
    <submittedName>
        <fullName evidence="2">Uncharacterized protein</fullName>
    </submittedName>
</protein>
<reference evidence="2" key="2">
    <citation type="submission" date="2025-09" db="UniProtKB">
        <authorList>
            <consortium name="Ensembl"/>
        </authorList>
    </citation>
    <scope>IDENTIFICATION</scope>
</reference>
<feature type="region of interest" description="Disordered" evidence="1">
    <location>
        <begin position="41"/>
        <end position="96"/>
    </location>
</feature>
<dbReference type="Ensembl" id="ENSMCST00000007561.1">
    <property type="protein sequence ID" value="ENSMCSP00000007385.1"/>
    <property type="gene ID" value="ENSMCSG00000005300.1"/>
</dbReference>
<reference evidence="2" key="1">
    <citation type="submission" date="2025-08" db="UniProtKB">
        <authorList>
            <consortium name="Ensembl"/>
        </authorList>
    </citation>
    <scope>IDENTIFICATION</scope>
</reference>
<dbReference type="Proteomes" id="UP000694560">
    <property type="component" value="Unplaced"/>
</dbReference>
<evidence type="ECO:0000313" key="3">
    <source>
        <dbReference type="Proteomes" id="UP000694560"/>
    </source>
</evidence>
<dbReference type="AlphaFoldDB" id="A0A8C5TG72"/>
<evidence type="ECO:0000256" key="1">
    <source>
        <dbReference type="SAM" id="MobiDB-lite"/>
    </source>
</evidence>
<evidence type="ECO:0000313" key="2">
    <source>
        <dbReference type="Ensembl" id="ENSMCSP00000007385.1"/>
    </source>
</evidence>
<keyword evidence="3" id="KW-1185">Reference proteome</keyword>
<feature type="region of interest" description="Disordered" evidence="1">
    <location>
        <begin position="117"/>
        <end position="139"/>
    </location>
</feature>
<organism evidence="2 3">
    <name type="scientific">Malurus cyaneus samueli</name>
    <dbReference type="NCBI Taxonomy" id="2593467"/>
    <lineage>
        <taxon>Eukaryota</taxon>
        <taxon>Metazoa</taxon>
        <taxon>Chordata</taxon>
        <taxon>Craniata</taxon>
        <taxon>Vertebrata</taxon>
        <taxon>Euteleostomi</taxon>
        <taxon>Archelosauria</taxon>
        <taxon>Archosauria</taxon>
        <taxon>Dinosauria</taxon>
        <taxon>Saurischia</taxon>
        <taxon>Theropoda</taxon>
        <taxon>Coelurosauria</taxon>
        <taxon>Aves</taxon>
        <taxon>Neognathae</taxon>
        <taxon>Neoaves</taxon>
        <taxon>Telluraves</taxon>
        <taxon>Australaves</taxon>
        <taxon>Passeriformes</taxon>
        <taxon>Meliphagoidea</taxon>
        <taxon>Maluridae</taxon>
        <taxon>Malurus</taxon>
    </lineage>
</organism>
<proteinExistence type="predicted"/>